<dbReference type="EMBL" id="JBHSMX010000011">
    <property type="protein sequence ID" value="MFC5520796.1"/>
    <property type="molecule type" value="Genomic_DNA"/>
</dbReference>
<dbReference type="PANTHER" id="PTHR30024">
    <property type="entry name" value="ALIPHATIC SULFONATES-BINDING PROTEIN-RELATED"/>
    <property type="match status" value="1"/>
</dbReference>
<keyword evidence="3 4" id="KW-0732">Signal</keyword>
<sequence length="348" mass="37871">MNTKSLSRRALLAGSSVALALSHPFLHAQTVKAPNARIPLSPPVKLRVGIIAAMFDAVSIIAAEKGYFREEGLDVEIKAFPGSGEAAQALAIGALDTLASGPNPMIFNSRSRNIDLTIVATAGQHSPGHGSISFVMRRDHVESGRYKTPADLKGMKLASGLAAPSSWFVSQLALQSGVTEKEFEIIQLGLPNVIAALGNKSIDAACINEPHATLVLKRINGVRIMSMDKFRPNFPNGYLIYGPSLTKTNREAGRRYMVAYMRALRDYRQAFIDPGARGSSEITAQLKKYNMEMWPETPMLDFPASGAPSFVAVDELIQWHLKMGNIRSVPDLKALTDDSFLQYARTQT</sequence>
<name>A0ABW0Q887_9BURK</name>
<dbReference type="Pfam" id="PF09084">
    <property type="entry name" value="NMT1"/>
    <property type="match status" value="1"/>
</dbReference>
<evidence type="ECO:0000256" key="3">
    <source>
        <dbReference type="ARBA" id="ARBA00022729"/>
    </source>
</evidence>
<dbReference type="SUPFAM" id="SSF53850">
    <property type="entry name" value="Periplasmic binding protein-like II"/>
    <property type="match status" value="1"/>
</dbReference>
<comment type="similarity">
    <text evidence="2">Belongs to the bacterial solute-binding protein SsuA/TauA family.</text>
</comment>
<gene>
    <name evidence="6" type="ORF">ACFPP7_07665</name>
</gene>
<keyword evidence="7" id="KW-1185">Reference proteome</keyword>
<evidence type="ECO:0000313" key="7">
    <source>
        <dbReference type="Proteomes" id="UP001596084"/>
    </source>
</evidence>
<dbReference type="RefSeq" id="WP_068831111.1">
    <property type="nucleotide sequence ID" value="NZ_JBHSMX010000011.1"/>
</dbReference>
<accession>A0ABW0Q887</accession>
<dbReference type="Gene3D" id="3.40.190.10">
    <property type="entry name" value="Periplasmic binding protein-like II"/>
    <property type="match status" value="2"/>
</dbReference>
<evidence type="ECO:0000256" key="1">
    <source>
        <dbReference type="ARBA" id="ARBA00004418"/>
    </source>
</evidence>
<dbReference type="PANTHER" id="PTHR30024:SF47">
    <property type="entry name" value="TAURINE-BINDING PERIPLASMIC PROTEIN"/>
    <property type="match status" value="1"/>
</dbReference>
<protein>
    <submittedName>
        <fullName evidence="6">ABC transporter substrate-binding protein</fullName>
    </submittedName>
</protein>
<proteinExistence type="inferred from homology"/>
<evidence type="ECO:0000259" key="5">
    <source>
        <dbReference type="Pfam" id="PF09084"/>
    </source>
</evidence>
<feature type="signal peptide" evidence="4">
    <location>
        <begin position="1"/>
        <end position="28"/>
    </location>
</feature>
<evidence type="ECO:0000313" key="6">
    <source>
        <dbReference type="EMBL" id="MFC5520796.1"/>
    </source>
</evidence>
<comment type="subcellular location">
    <subcellularLocation>
        <location evidence="1">Periplasm</location>
    </subcellularLocation>
</comment>
<dbReference type="InterPro" id="IPR015168">
    <property type="entry name" value="SsuA/THI5"/>
</dbReference>
<evidence type="ECO:0000256" key="4">
    <source>
        <dbReference type="SAM" id="SignalP"/>
    </source>
</evidence>
<reference evidence="7" key="1">
    <citation type="journal article" date="2019" name="Int. J. Syst. Evol. Microbiol.">
        <title>The Global Catalogue of Microorganisms (GCM) 10K type strain sequencing project: providing services to taxonomists for standard genome sequencing and annotation.</title>
        <authorList>
            <consortium name="The Broad Institute Genomics Platform"/>
            <consortium name="The Broad Institute Genome Sequencing Center for Infectious Disease"/>
            <person name="Wu L."/>
            <person name="Ma J."/>
        </authorList>
    </citation>
    <scope>NUCLEOTIDE SEQUENCE [LARGE SCALE GENOMIC DNA]</scope>
    <source>
        <strain evidence="7">CGMCC 4.7277</strain>
    </source>
</reference>
<feature type="chain" id="PRO_5047225600" evidence="4">
    <location>
        <begin position="29"/>
        <end position="348"/>
    </location>
</feature>
<evidence type="ECO:0000256" key="2">
    <source>
        <dbReference type="ARBA" id="ARBA00010742"/>
    </source>
</evidence>
<organism evidence="6 7">
    <name type="scientific">Polaromonas jejuensis</name>
    <dbReference type="NCBI Taxonomy" id="457502"/>
    <lineage>
        <taxon>Bacteria</taxon>
        <taxon>Pseudomonadati</taxon>
        <taxon>Pseudomonadota</taxon>
        <taxon>Betaproteobacteria</taxon>
        <taxon>Burkholderiales</taxon>
        <taxon>Comamonadaceae</taxon>
        <taxon>Polaromonas</taxon>
    </lineage>
</organism>
<dbReference type="Proteomes" id="UP001596084">
    <property type="component" value="Unassembled WGS sequence"/>
</dbReference>
<comment type="caution">
    <text evidence="6">The sequence shown here is derived from an EMBL/GenBank/DDBJ whole genome shotgun (WGS) entry which is preliminary data.</text>
</comment>
<feature type="domain" description="SsuA/THI5-like" evidence="5">
    <location>
        <begin position="60"/>
        <end position="265"/>
    </location>
</feature>